<gene>
    <name evidence="1" type="ORF">J2S67_000077</name>
</gene>
<sequence length="52" mass="5992">MKRCWCSNGLYWHPHELNIVLSWSRWIGSEVCFKSLNPIAALSSIELSLADE</sequence>
<keyword evidence="2" id="KW-1185">Reference proteome</keyword>
<protein>
    <submittedName>
        <fullName evidence="1">Uncharacterized protein</fullName>
    </submittedName>
</protein>
<organism evidence="1 2">
    <name type="scientific">Pseudoglutamicibacter albus</name>
    <dbReference type="NCBI Taxonomy" id="98671"/>
    <lineage>
        <taxon>Bacteria</taxon>
        <taxon>Bacillati</taxon>
        <taxon>Actinomycetota</taxon>
        <taxon>Actinomycetes</taxon>
        <taxon>Micrococcales</taxon>
        <taxon>Micrococcaceae</taxon>
        <taxon>Pseudoglutamicibacter</taxon>
    </lineage>
</organism>
<accession>A0ABU1YWR9</accession>
<evidence type="ECO:0000313" key="1">
    <source>
        <dbReference type="EMBL" id="MDR7292809.1"/>
    </source>
</evidence>
<proteinExistence type="predicted"/>
<reference evidence="1" key="1">
    <citation type="submission" date="2023-07" db="EMBL/GenBank/DDBJ databases">
        <title>Sequencing the genomes of 1000 actinobacteria strains.</title>
        <authorList>
            <person name="Klenk H.-P."/>
        </authorList>
    </citation>
    <scope>NUCLEOTIDE SEQUENCE</scope>
    <source>
        <strain evidence="1">DSM 13068</strain>
    </source>
</reference>
<dbReference type="EMBL" id="JAVDXX010000001">
    <property type="protein sequence ID" value="MDR7292809.1"/>
    <property type="molecule type" value="Genomic_DNA"/>
</dbReference>
<evidence type="ECO:0000313" key="2">
    <source>
        <dbReference type="Proteomes" id="UP001180715"/>
    </source>
</evidence>
<comment type="caution">
    <text evidence="1">The sequence shown here is derived from an EMBL/GenBank/DDBJ whole genome shotgun (WGS) entry which is preliminary data.</text>
</comment>
<dbReference type="Proteomes" id="UP001180715">
    <property type="component" value="Unassembled WGS sequence"/>
</dbReference>
<name>A0ABU1YWR9_9MICC</name>